<evidence type="ECO:0000313" key="1">
    <source>
        <dbReference type="EMBL" id="QSI78684.1"/>
    </source>
</evidence>
<keyword evidence="2" id="KW-1185">Reference proteome</keyword>
<dbReference type="EMBL" id="CP071060">
    <property type="protein sequence ID" value="QSI78684.1"/>
    <property type="molecule type" value="Genomic_DNA"/>
</dbReference>
<gene>
    <name evidence="1" type="ORF">JY500_08790</name>
</gene>
<accession>A0ABX7MAB8</accession>
<organism evidence="1 2">
    <name type="scientific">Niveibacterium microcysteis</name>
    <dbReference type="NCBI Taxonomy" id="2811415"/>
    <lineage>
        <taxon>Bacteria</taxon>
        <taxon>Pseudomonadati</taxon>
        <taxon>Pseudomonadota</taxon>
        <taxon>Betaproteobacteria</taxon>
        <taxon>Rhodocyclales</taxon>
        <taxon>Rhodocyclaceae</taxon>
        <taxon>Niveibacterium</taxon>
    </lineage>
</organism>
<dbReference type="InterPro" id="IPR009957">
    <property type="entry name" value="DUF1484"/>
</dbReference>
<proteinExistence type="predicted"/>
<dbReference type="RefSeq" id="WP_206256085.1">
    <property type="nucleotide sequence ID" value="NZ_CP071060.1"/>
</dbReference>
<dbReference type="Pfam" id="PF07363">
    <property type="entry name" value="DUF1484"/>
    <property type="match status" value="1"/>
</dbReference>
<dbReference type="Proteomes" id="UP000663570">
    <property type="component" value="Chromosome"/>
</dbReference>
<reference evidence="1 2" key="1">
    <citation type="submission" date="2021-02" db="EMBL/GenBank/DDBJ databases">
        <title>Niveibacterium changnyeongensis HC41.</title>
        <authorList>
            <person name="Kang M."/>
        </authorList>
    </citation>
    <scope>NUCLEOTIDE SEQUENCE [LARGE SCALE GENOMIC DNA]</scope>
    <source>
        <strain evidence="1 2">HC41</strain>
    </source>
</reference>
<name>A0ABX7MAB8_9RHOO</name>
<protein>
    <submittedName>
        <fullName evidence="1">DUF1484 family protein</fullName>
    </submittedName>
</protein>
<sequence>MNDRARFTLPPALPELEGRQLDSLRAALASLNKLRTEINNRCAHGTAKPLGEIAESITGLTHQTVGVLNSVHIALLHVSEGLTGVLELLDHCDTKHVSASRLCCLLQPFVRQIENAAAHVGDLVD</sequence>
<evidence type="ECO:0000313" key="2">
    <source>
        <dbReference type="Proteomes" id="UP000663570"/>
    </source>
</evidence>